<name>A0A1F2WPY5_9ACTN</name>
<dbReference type="PANTHER" id="PTHR32329">
    <property type="entry name" value="BIFUNCTIONAL PROTEIN [INCLUDES 2-HYDROXYACYL-COA DEHYDRATASE (N-TER) AND ITS ACTIVATOR DOMAIN (C_TERM)-RELATED"/>
    <property type="match status" value="1"/>
</dbReference>
<dbReference type="STRING" id="1797197.A2Y75_00140"/>
<comment type="caution">
    <text evidence="1">The sequence shown here is derived from an EMBL/GenBank/DDBJ whole genome shotgun (WGS) entry which is preliminary data.</text>
</comment>
<proteinExistence type="predicted"/>
<dbReference type="EMBL" id="MELK01000019">
    <property type="protein sequence ID" value="OFW58937.1"/>
    <property type="molecule type" value="Genomic_DNA"/>
</dbReference>
<evidence type="ECO:0008006" key="3">
    <source>
        <dbReference type="Google" id="ProtNLM"/>
    </source>
</evidence>
<evidence type="ECO:0000313" key="1">
    <source>
        <dbReference type="EMBL" id="OFW58937.1"/>
    </source>
</evidence>
<dbReference type="AlphaFoldDB" id="A0A1F2WPY5"/>
<dbReference type="PANTHER" id="PTHR32329:SF2">
    <property type="entry name" value="BIFUNCTIONAL PROTEIN [INCLUDES 2-HYDROXYACYL-COA DEHYDRATASE (N-TER) AND ITS ACTIVATOR DOMAIN (C_TERM)"/>
    <property type="match status" value="1"/>
</dbReference>
<dbReference type="InterPro" id="IPR051805">
    <property type="entry name" value="Dehydratase_Activator_Redct"/>
</dbReference>
<dbReference type="Gene3D" id="3.40.50.11900">
    <property type="match status" value="1"/>
</dbReference>
<organism evidence="1 2">
    <name type="scientific">Candidatus Solincola sediminis</name>
    <dbReference type="NCBI Taxonomy" id="1797199"/>
    <lineage>
        <taxon>Bacteria</taxon>
        <taxon>Bacillati</taxon>
        <taxon>Actinomycetota</taxon>
        <taxon>Candidatus Geothermincolia</taxon>
        <taxon>Candidatus Geothermincolales</taxon>
        <taxon>Candidatus Geothermincolaceae</taxon>
        <taxon>Candidatus Solincola</taxon>
    </lineage>
</organism>
<accession>A0A1F2WPY5</accession>
<gene>
    <name evidence="1" type="ORF">A2Y75_00140</name>
</gene>
<sequence>MKISWPHMGSLEVVLASVFEELGLEYVPAPPNSERTLELGARYGPEFACFPLKTTLGNFIEAIEAGADTLIMVAGRGPCRFGYYAETQRRILEDAGYEFEMVPLTFHLGKMPLLMRQLRRLKQSASWTSLARAVKIALSKAYLIDRLEQQALHQRYLDRDKGATTSALKECYEMVFQCDGYDRLRRVEREGFELLHSVPKTERQPIKIGIIGEFYLVLEPFFNLQVEEQLGYLGAYVERNIYLTDWLRPSGNKPIAGHHDSESEEAARPYLTHAVGGEGLHSVGNTVLFHRHGFDGVVHLMPFTCMPETIAKSILPMVSQDLGIPVLSLVIDEMTGKAGVATRLEAFVDLAHFRRRAHRQELPLAPQPAF</sequence>
<protein>
    <recommendedName>
        <fullName evidence="3">CoA protein activase</fullName>
    </recommendedName>
</protein>
<dbReference type="Proteomes" id="UP000177876">
    <property type="component" value="Unassembled WGS sequence"/>
</dbReference>
<reference evidence="1 2" key="1">
    <citation type="journal article" date="2016" name="Nat. Commun.">
        <title>Thousands of microbial genomes shed light on interconnected biogeochemical processes in an aquifer system.</title>
        <authorList>
            <person name="Anantharaman K."/>
            <person name="Brown C.T."/>
            <person name="Hug L.A."/>
            <person name="Sharon I."/>
            <person name="Castelle C.J."/>
            <person name="Probst A.J."/>
            <person name="Thomas B.C."/>
            <person name="Singh A."/>
            <person name="Wilkins M.J."/>
            <person name="Karaoz U."/>
            <person name="Brodie E.L."/>
            <person name="Williams K.H."/>
            <person name="Hubbard S.S."/>
            <person name="Banfield J.F."/>
        </authorList>
    </citation>
    <scope>NUCLEOTIDE SEQUENCE [LARGE SCALE GENOMIC DNA]</scope>
</reference>
<evidence type="ECO:0000313" key="2">
    <source>
        <dbReference type="Proteomes" id="UP000177876"/>
    </source>
</evidence>